<dbReference type="AlphaFoldDB" id="A0A645EIR9"/>
<evidence type="ECO:0000313" key="1">
    <source>
        <dbReference type="EMBL" id="MPN01162.1"/>
    </source>
</evidence>
<sequence>MPVLGPEDINLKSFDILDKLIAQTFNAPDTAAKVSKF</sequence>
<gene>
    <name evidence="1" type="ORF">SDC9_148368</name>
</gene>
<name>A0A645EIR9_9ZZZZ</name>
<organism evidence="1">
    <name type="scientific">bioreactor metagenome</name>
    <dbReference type="NCBI Taxonomy" id="1076179"/>
    <lineage>
        <taxon>unclassified sequences</taxon>
        <taxon>metagenomes</taxon>
        <taxon>ecological metagenomes</taxon>
    </lineage>
</organism>
<reference evidence="1" key="1">
    <citation type="submission" date="2019-08" db="EMBL/GenBank/DDBJ databases">
        <authorList>
            <person name="Kucharzyk K."/>
            <person name="Murdoch R.W."/>
            <person name="Higgins S."/>
            <person name="Loffler F."/>
        </authorList>
    </citation>
    <scope>NUCLEOTIDE SEQUENCE</scope>
</reference>
<comment type="caution">
    <text evidence="1">The sequence shown here is derived from an EMBL/GenBank/DDBJ whole genome shotgun (WGS) entry which is preliminary data.</text>
</comment>
<proteinExistence type="predicted"/>
<accession>A0A645EIR9</accession>
<protein>
    <submittedName>
        <fullName evidence="1">Uncharacterized protein</fullName>
    </submittedName>
</protein>
<dbReference type="EMBL" id="VSSQ01047185">
    <property type="protein sequence ID" value="MPN01162.1"/>
    <property type="molecule type" value="Genomic_DNA"/>
</dbReference>